<organism evidence="2 3">
    <name type="scientific">Ligilactobacillus apodemi DSM 16634 = JCM 16172</name>
    <dbReference type="NCBI Taxonomy" id="1423724"/>
    <lineage>
        <taxon>Bacteria</taxon>
        <taxon>Bacillati</taxon>
        <taxon>Bacillota</taxon>
        <taxon>Bacilli</taxon>
        <taxon>Lactobacillales</taxon>
        <taxon>Lactobacillaceae</taxon>
        <taxon>Ligilactobacillus</taxon>
    </lineage>
</organism>
<evidence type="ECO:0000313" key="3">
    <source>
        <dbReference type="Proteomes" id="UP000051324"/>
    </source>
</evidence>
<comment type="caution">
    <text evidence="2">The sequence shown here is derived from an EMBL/GenBank/DDBJ whole genome shotgun (WGS) entry which is preliminary data.</text>
</comment>
<sequence length="54" mass="6036">MNFGETLKQIREARHLKQADIANGLLSRTSISKIENNKQHPTYDSALELIANVG</sequence>
<dbReference type="OrthoDB" id="252257at2"/>
<dbReference type="InterPro" id="IPR010982">
    <property type="entry name" value="Lambda_DNA-bd_dom_sf"/>
</dbReference>
<protein>
    <recommendedName>
        <fullName evidence="1">HTH cro/C1-type domain-containing protein</fullName>
    </recommendedName>
</protein>
<dbReference type="Gene3D" id="1.10.260.40">
    <property type="entry name" value="lambda repressor-like DNA-binding domains"/>
    <property type="match status" value="1"/>
</dbReference>
<dbReference type="CDD" id="cd00093">
    <property type="entry name" value="HTH_XRE"/>
    <property type="match status" value="1"/>
</dbReference>
<feature type="domain" description="HTH cro/C1-type" evidence="1">
    <location>
        <begin position="7"/>
        <end position="53"/>
    </location>
</feature>
<dbReference type="PROSITE" id="PS50943">
    <property type="entry name" value="HTH_CROC1"/>
    <property type="match status" value="1"/>
</dbReference>
<evidence type="ECO:0000259" key="1">
    <source>
        <dbReference type="PROSITE" id="PS50943"/>
    </source>
</evidence>
<proteinExistence type="predicted"/>
<accession>A0A0R1U044</accession>
<name>A0A0R1U044_9LACO</name>
<dbReference type="SUPFAM" id="SSF47413">
    <property type="entry name" value="lambda repressor-like DNA-binding domains"/>
    <property type="match status" value="1"/>
</dbReference>
<dbReference type="Proteomes" id="UP000051324">
    <property type="component" value="Unassembled WGS sequence"/>
</dbReference>
<dbReference type="InterPro" id="IPR001387">
    <property type="entry name" value="Cro/C1-type_HTH"/>
</dbReference>
<evidence type="ECO:0000313" key="2">
    <source>
        <dbReference type="EMBL" id="KRL84242.1"/>
    </source>
</evidence>
<dbReference type="GO" id="GO:0003677">
    <property type="term" value="F:DNA binding"/>
    <property type="evidence" value="ECO:0007669"/>
    <property type="project" value="InterPro"/>
</dbReference>
<dbReference type="STRING" id="1423724.FC32_GL001526"/>
<dbReference type="PANTHER" id="PTHR37038">
    <property type="entry name" value="TRANSCRIPTIONAL REGULATOR-RELATED"/>
    <property type="match status" value="1"/>
</dbReference>
<dbReference type="EMBL" id="AZFT01000053">
    <property type="protein sequence ID" value="KRL84242.1"/>
    <property type="molecule type" value="Genomic_DNA"/>
</dbReference>
<dbReference type="PATRIC" id="fig|1423724.4.peg.1593"/>
<dbReference type="AlphaFoldDB" id="A0A0R1U044"/>
<dbReference type="PANTHER" id="PTHR37038:SF13">
    <property type="entry name" value="HTH CRO_C1-TYPE DOMAIN-CONTAINING PROTEIN"/>
    <property type="match status" value="1"/>
</dbReference>
<dbReference type="Pfam" id="PF01381">
    <property type="entry name" value="HTH_3"/>
    <property type="match status" value="1"/>
</dbReference>
<keyword evidence="3" id="KW-1185">Reference proteome</keyword>
<reference evidence="2 3" key="1">
    <citation type="journal article" date="2015" name="Genome Announc.">
        <title>Expanding the biotechnology potential of lactobacilli through comparative genomics of 213 strains and associated genera.</title>
        <authorList>
            <person name="Sun Z."/>
            <person name="Harris H.M."/>
            <person name="McCann A."/>
            <person name="Guo C."/>
            <person name="Argimon S."/>
            <person name="Zhang W."/>
            <person name="Yang X."/>
            <person name="Jeffery I.B."/>
            <person name="Cooney J.C."/>
            <person name="Kagawa T.F."/>
            <person name="Liu W."/>
            <person name="Song Y."/>
            <person name="Salvetti E."/>
            <person name="Wrobel A."/>
            <person name="Rasinkangas P."/>
            <person name="Parkhill J."/>
            <person name="Rea M.C."/>
            <person name="O'Sullivan O."/>
            <person name="Ritari J."/>
            <person name="Douillard F.P."/>
            <person name="Paul Ross R."/>
            <person name="Yang R."/>
            <person name="Briner A.E."/>
            <person name="Felis G.E."/>
            <person name="de Vos W.M."/>
            <person name="Barrangou R."/>
            <person name="Klaenhammer T.R."/>
            <person name="Caufield P.W."/>
            <person name="Cui Y."/>
            <person name="Zhang H."/>
            <person name="O'Toole P.W."/>
        </authorList>
    </citation>
    <scope>NUCLEOTIDE SEQUENCE [LARGE SCALE GENOMIC DNA]</scope>
    <source>
        <strain evidence="2 3">DSM 16634</strain>
    </source>
</reference>
<gene>
    <name evidence="2" type="ORF">FC32_GL001526</name>
</gene>
<dbReference type="InterPro" id="IPR053163">
    <property type="entry name" value="HTH-type_regulator_Rgg"/>
</dbReference>
<dbReference type="RefSeq" id="WP_081780046.1">
    <property type="nucleotide sequence ID" value="NZ_AZFT01000053.1"/>
</dbReference>